<dbReference type="Pfam" id="PF12802">
    <property type="entry name" value="MarR_2"/>
    <property type="match status" value="1"/>
</dbReference>
<dbReference type="GO" id="GO:0003677">
    <property type="term" value="F:DNA binding"/>
    <property type="evidence" value="ECO:0007669"/>
    <property type="project" value="UniProtKB-KW"/>
</dbReference>
<dbReference type="STRING" id="517719.SAMN05421762_0866"/>
<evidence type="ECO:0000259" key="1">
    <source>
        <dbReference type="PROSITE" id="PS50995"/>
    </source>
</evidence>
<dbReference type="SMART" id="SM00347">
    <property type="entry name" value="HTH_MARR"/>
    <property type="match status" value="1"/>
</dbReference>
<dbReference type="CDD" id="cd00090">
    <property type="entry name" value="HTH_ARSR"/>
    <property type="match status" value="1"/>
</dbReference>
<dbReference type="PRINTS" id="PR00598">
    <property type="entry name" value="HTHMARR"/>
</dbReference>
<reference evidence="2 3" key="1">
    <citation type="submission" date="2016-10" db="EMBL/GenBank/DDBJ databases">
        <authorList>
            <person name="de Groot N.N."/>
        </authorList>
    </citation>
    <scope>NUCLEOTIDE SEQUENCE [LARGE SCALE GENOMIC DNA]</scope>
    <source>
        <strain evidence="2 3">DSM 29619</strain>
    </source>
</reference>
<accession>A0A1I1J1J6</accession>
<dbReference type="GO" id="GO:0003700">
    <property type="term" value="F:DNA-binding transcription factor activity"/>
    <property type="evidence" value="ECO:0007669"/>
    <property type="project" value="InterPro"/>
</dbReference>
<dbReference type="PANTHER" id="PTHR33164:SF57">
    <property type="entry name" value="MARR-FAMILY TRANSCRIPTIONAL REGULATOR"/>
    <property type="match status" value="1"/>
</dbReference>
<dbReference type="RefSeq" id="WP_093450813.1">
    <property type="nucleotide sequence ID" value="NZ_BAABWI010000001.1"/>
</dbReference>
<feature type="domain" description="HTH marR-type" evidence="1">
    <location>
        <begin position="15"/>
        <end position="153"/>
    </location>
</feature>
<evidence type="ECO:0000313" key="3">
    <source>
        <dbReference type="Proteomes" id="UP000231644"/>
    </source>
</evidence>
<keyword evidence="2" id="KW-0238">DNA-binding</keyword>
<keyword evidence="3" id="KW-1185">Reference proteome</keyword>
<gene>
    <name evidence="2" type="ORF">SAMN05421762_0866</name>
</gene>
<dbReference type="EMBL" id="FOLX01000001">
    <property type="protein sequence ID" value="SFC42417.1"/>
    <property type="molecule type" value="Genomic_DNA"/>
</dbReference>
<dbReference type="InterPro" id="IPR036388">
    <property type="entry name" value="WH-like_DNA-bd_sf"/>
</dbReference>
<dbReference type="PANTHER" id="PTHR33164">
    <property type="entry name" value="TRANSCRIPTIONAL REGULATOR, MARR FAMILY"/>
    <property type="match status" value="1"/>
</dbReference>
<dbReference type="SUPFAM" id="SSF46785">
    <property type="entry name" value="Winged helix' DNA-binding domain"/>
    <property type="match status" value="1"/>
</dbReference>
<dbReference type="OrthoDB" id="8906692at2"/>
<dbReference type="Proteomes" id="UP000231644">
    <property type="component" value="Unassembled WGS sequence"/>
</dbReference>
<evidence type="ECO:0000313" key="2">
    <source>
        <dbReference type="EMBL" id="SFC42417.1"/>
    </source>
</evidence>
<dbReference type="InterPro" id="IPR036390">
    <property type="entry name" value="WH_DNA-bd_sf"/>
</dbReference>
<sequence>MTDTPSTDLPPLPEFDLFAFTPYRLAVAAKRTSDELARQYRDRFGITIPEWRVMVHLAHSGKVSVRDIEARVAMEKYEVSRAAKRLREAGLIERRENPEDRRLVILALTPEGHALMARILPMARAHQAQIEERLGPAFAQLEAGLAKLLAETD</sequence>
<dbReference type="InterPro" id="IPR000835">
    <property type="entry name" value="HTH_MarR-typ"/>
</dbReference>
<protein>
    <submittedName>
        <fullName evidence="2">DNA-binding transcriptional regulator, MarR family</fullName>
    </submittedName>
</protein>
<dbReference type="PROSITE" id="PS50995">
    <property type="entry name" value="HTH_MARR_2"/>
    <property type="match status" value="1"/>
</dbReference>
<organism evidence="2 3">
    <name type="scientific">Pseudooceanicola nitratireducens</name>
    <dbReference type="NCBI Taxonomy" id="517719"/>
    <lineage>
        <taxon>Bacteria</taxon>
        <taxon>Pseudomonadati</taxon>
        <taxon>Pseudomonadota</taxon>
        <taxon>Alphaproteobacteria</taxon>
        <taxon>Rhodobacterales</taxon>
        <taxon>Paracoccaceae</taxon>
        <taxon>Pseudooceanicola</taxon>
    </lineage>
</organism>
<name>A0A1I1J1J6_9RHOB</name>
<dbReference type="InterPro" id="IPR039422">
    <property type="entry name" value="MarR/SlyA-like"/>
</dbReference>
<dbReference type="Gene3D" id="1.10.10.10">
    <property type="entry name" value="Winged helix-like DNA-binding domain superfamily/Winged helix DNA-binding domain"/>
    <property type="match status" value="1"/>
</dbReference>
<proteinExistence type="predicted"/>
<dbReference type="InterPro" id="IPR011991">
    <property type="entry name" value="ArsR-like_HTH"/>
</dbReference>
<dbReference type="GO" id="GO:0006950">
    <property type="term" value="P:response to stress"/>
    <property type="evidence" value="ECO:0007669"/>
    <property type="project" value="TreeGrafter"/>
</dbReference>
<dbReference type="AlphaFoldDB" id="A0A1I1J1J6"/>